<dbReference type="InterPro" id="IPR005683">
    <property type="entry name" value="Tom22"/>
</dbReference>
<evidence type="ECO:0000256" key="10">
    <source>
        <dbReference type="ARBA" id="ARBA00023136"/>
    </source>
</evidence>
<accession>A0A9N8V605</accession>
<comment type="similarity">
    <text evidence="2">Belongs to the Tom22 family.</text>
</comment>
<dbReference type="CDD" id="cd22884">
    <property type="entry name" value="TOM22"/>
    <property type="match status" value="1"/>
</dbReference>
<keyword evidence="3" id="KW-0813">Transport</keyword>
<keyword evidence="11" id="KW-0675">Receptor</keyword>
<name>A0A9N8V605_9GLOM</name>
<dbReference type="PANTHER" id="PTHR12504:SF0">
    <property type="entry name" value="MITOCHONDRIAL IMPORT RECEPTOR SUBUNIT TOM22 HOMOLOG"/>
    <property type="match status" value="1"/>
</dbReference>
<reference evidence="13" key="1">
    <citation type="submission" date="2021-06" db="EMBL/GenBank/DDBJ databases">
        <authorList>
            <person name="Kallberg Y."/>
            <person name="Tangrot J."/>
            <person name="Rosling A."/>
        </authorList>
    </citation>
    <scope>NUCLEOTIDE SEQUENCE</scope>
    <source>
        <strain evidence="13">CL551</strain>
    </source>
</reference>
<evidence type="ECO:0000313" key="13">
    <source>
        <dbReference type="EMBL" id="CAG8443616.1"/>
    </source>
</evidence>
<keyword evidence="6" id="KW-0653">Protein transport</keyword>
<evidence type="ECO:0000256" key="4">
    <source>
        <dbReference type="ARBA" id="ARBA00022692"/>
    </source>
</evidence>
<feature type="compositionally biased region" description="Acidic residues" evidence="12">
    <location>
        <begin position="7"/>
        <end position="21"/>
    </location>
</feature>
<feature type="region of interest" description="Disordered" evidence="12">
    <location>
        <begin position="114"/>
        <end position="145"/>
    </location>
</feature>
<evidence type="ECO:0000256" key="8">
    <source>
        <dbReference type="ARBA" id="ARBA00023010"/>
    </source>
</evidence>
<protein>
    <submittedName>
        <fullName evidence="13">6191_t:CDS:1</fullName>
    </submittedName>
</protein>
<dbReference type="PANTHER" id="PTHR12504">
    <property type="entry name" value="MITOCHONDRIAL IMPORT RECEPTOR SUBUNIT TOM22"/>
    <property type="match status" value="1"/>
</dbReference>
<evidence type="ECO:0000313" key="14">
    <source>
        <dbReference type="Proteomes" id="UP000789342"/>
    </source>
</evidence>
<evidence type="ECO:0000256" key="5">
    <source>
        <dbReference type="ARBA" id="ARBA00022787"/>
    </source>
</evidence>
<comment type="subcellular location">
    <subcellularLocation>
        <location evidence="1">Mitochondrion outer membrane</location>
        <topology evidence="1">Single-pass membrane protein</topology>
    </subcellularLocation>
</comment>
<keyword evidence="10" id="KW-0472">Membrane</keyword>
<dbReference type="GO" id="GO:0005741">
    <property type="term" value="C:mitochondrial outer membrane"/>
    <property type="evidence" value="ECO:0007669"/>
    <property type="project" value="UniProtKB-SubCell"/>
</dbReference>
<organism evidence="13 14">
    <name type="scientific">Acaulospora morrowiae</name>
    <dbReference type="NCBI Taxonomy" id="94023"/>
    <lineage>
        <taxon>Eukaryota</taxon>
        <taxon>Fungi</taxon>
        <taxon>Fungi incertae sedis</taxon>
        <taxon>Mucoromycota</taxon>
        <taxon>Glomeromycotina</taxon>
        <taxon>Glomeromycetes</taxon>
        <taxon>Diversisporales</taxon>
        <taxon>Acaulosporaceae</taxon>
        <taxon>Acaulospora</taxon>
    </lineage>
</organism>
<evidence type="ECO:0000256" key="12">
    <source>
        <dbReference type="SAM" id="MobiDB-lite"/>
    </source>
</evidence>
<feature type="compositionally biased region" description="Low complexity" evidence="12">
    <location>
        <begin position="22"/>
        <end position="32"/>
    </location>
</feature>
<dbReference type="Proteomes" id="UP000789342">
    <property type="component" value="Unassembled WGS sequence"/>
</dbReference>
<keyword evidence="7" id="KW-1133">Transmembrane helix</keyword>
<feature type="compositionally biased region" description="Low complexity" evidence="12">
    <location>
        <begin position="124"/>
        <end position="137"/>
    </location>
</feature>
<evidence type="ECO:0000256" key="2">
    <source>
        <dbReference type="ARBA" id="ARBA00009874"/>
    </source>
</evidence>
<proteinExistence type="inferred from homology"/>
<keyword evidence="9" id="KW-0496">Mitochondrion</keyword>
<keyword evidence="5" id="KW-1000">Mitochondrion outer membrane</keyword>
<evidence type="ECO:0000256" key="1">
    <source>
        <dbReference type="ARBA" id="ARBA00004572"/>
    </source>
</evidence>
<dbReference type="EMBL" id="CAJVPV010000119">
    <property type="protein sequence ID" value="CAG8443616.1"/>
    <property type="molecule type" value="Genomic_DNA"/>
</dbReference>
<keyword evidence="4" id="KW-0812">Transmembrane</keyword>
<sequence>MVKLEEVSEEHEFTDEEEDNESISSADSGSSEEYQESFIERILALRDIIPEDTRESISNNVSTIVHIGAKSARFLGNAFWVLTTSALILVMPLALEIEREHTIIQMENEQKALMGGQPGVPYDQSGSLGQHSQSQQQPRLVPPGF</sequence>
<keyword evidence="14" id="KW-1185">Reference proteome</keyword>
<gene>
    <name evidence="13" type="ORF">AMORRO_LOCUS466</name>
</gene>
<feature type="region of interest" description="Disordered" evidence="12">
    <location>
        <begin position="1"/>
        <end position="32"/>
    </location>
</feature>
<keyword evidence="8" id="KW-0811">Translocation</keyword>
<dbReference type="Pfam" id="PF04281">
    <property type="entry name" value="Tom22"/>
    <property type="match status" value="1"/>
</dbReference>
<comment type="caution">
    <text evidence="13">The sequence shown here is derived from an EMBL/GenBank/DDBJ whole genome shotgun (WGS) entry which is preliminary data.</text>
</comment>
<evidence type="ECO:0000256" key="3">
    <source>
        <dbReference type="ARBA" id="ARBA00022448"/>
    </source>
</evidence>
<dbReference type="OrthoDB" id="10016939at2759"/>
<dbReference type="GO" id="GO:0006886">
    <property type="term" value="P:intracellular protein transport"/>
    <property type="evidence" value="ECO:0007669"/>
    <property type="project" value="InterPro"/>
</dbReference>
<dbReference type="AlphaFoldDB" id="A0A9N8V605"/>
<evidence type="ECO:0000256" key="7">
    <source>
        <dbReference type="ARBA" id="ARBA00022989"/>
    </source>
</evidence>
<evidence type="ECO:0000256" key="9">
    <source>
        <dbReference type="ARBA" id="ARBA00023128"/>
    </source>
</evidence>
<evidence type="ECO:0000256" key="11">
    <source>
        <dbReference type="ARBA" id="ARBA00023170"/>
    </source>
</evidence>
<evidence type="ECO:0000256" key="6">
    <source>
        <dbReference type="ARBA" id="ARBA00022927"/>
    </source>
</evidence>